<keyword evidence="3 4" id="KW-0862">Zinc</keyword>
<dbReference type="InterPro" id="IPR013083">
    <property type="entry name" value="Znf_RING/FYVE/PHD"/>
</dbReference>
<dbReference type="HOGENOM" id="CLU_383535_0_0_1"/>
<dbReference type="SUPFAM" id="SSF57850">
    <property type="entry name" value="RING/U-box"/>
    <property type="match status" value="1"/>
</dbReference>
<dbReference type="InterPro" id="IPR036855">
    <property type="entry name" value="Znf_CCCH_sf"/>
</dbReference>
<dbReference type="PROSITE" id="PS50089">
    <property type="entry name" value="ZF_RING_2"/>
    <property type="match status" value="1"/>
</dbReference>
<evidence type="ECO:0000256" key="2">
    <source>
        <dbReference type="ARBA" id="ARBA00022771"/>
    </source>
</evidence>
<organism evidence="9 10">
    <name type="scientific">Amanita muscaria (strain Koide BX008)</name>
    <dbReference type="NCBI Taxonomy" id="946122"/>
    <lineage>
        <taxon>Eukaryota</taxon>
        <taxon>Fungi</taxon>
        <taxon>Dikarya</taxon>
        <taxon>Basidiomycota</taxon>
        <taxon>Agaricomycotina</taxon>
        <taxon>Agaricomycetes</taxon>
        <taxon>Agaricomycetidae</taxon>
        <taxon>Agaricales</taxon>
        <taxon>Pluteineae</taxon>
        <taxon>Amanitaceae</taxon>
        <taxon>Amanita</taxon>
    </lineage>
</organism>
<dbReference type="Gene3D" id="4.10.1000.10">
    <property type="entry name" value="Zinc finger, CCCH-type"/>
    <property type="match status" value="1"/>
</dbReference>
<dbReference type="Pfam" id="PF00097">
    <property type="entry name" value="zf-C3HC4"/>
    <property type="match status" value="1"/>
</dbReference>
<feature type="coiled-coil region" evidence="5">
    <location>
        <begin position="65"/>
        <end position="111"/>
    </location>
</feature>
<feature type="compositionally biased region" description="Polar residues" evidence="6">
    <location>
        <begin position="36"/>
        <end position="54"/>
    </location>
</feature>
<proteinExistence type="predicted"/>
<keyword evidence="10" id="KW-1185">Reference proteome</keyword>
<keyword evidence="5" id="KW-0175">Coiled coil</keyword>
<dbReference type="OrthoDB" id="3055004at2759"/>
<feature type="domain" description="C3H1-type" evidence="8">
    <location>
        <begin position="1"/>
        <end position="27"/>
    </location>
</feature>
<gene>
    <name evidence="9" type="ORF">M378DRAFT_625824</name>
</gene>
<keyword evidence="2 4" id="KW-0863">Zinc-finger</keyword>
<dbReference type="STRING" id="946122.A0A0C2XLX3"/>
<evidence type="ECO:0000256" key="4">
    <source>
        <dbReference type="PROSITE-ProRule" id="PRU00723"/>
    </source>
</evidence>
<name>A0A0C2XLX3_AMAMK</name>
<feature type="zinc finger region" description="C3H1-type" evidence="4">
    <location>
        <begin position="1"/>
        <end position="27"/>
    </location>
</feature>
<reference evidence="9 10" key="1">
    <citation type="submission" date="2014-04" db="EMBL/GenBank/DDBJ databases">
        <title>Evolutionary Origins and Diversification of the Mycorrhizal Mutualists.</title>
        <authorList>
            <consortium name="DOE Joint Genome Institute"/>
            <consortium name="Mycorrhizal Genomics Consortium"/>
            <person name="Kohler A."/>
            <person name="Kuo A."/>
            <person name="Nagy L.G."/>
            <person name="Floudas D."/>
            <person name="Copeland A."/>
            <person name="Barry K.W."/>
            <person name="Cichocki N."/>
            <person name="Veneault-Fourrey C."/>
            <person name="LaButti K."/>
            <person name="Lindquist E.A."/>
            <person name="Lipzen A."/>
            <person name="Lundell T."/>
            <person name="Morin E."/>
            <person name="Murat C."/>
            <person name="Riley R."/>
            <person name="Ohm R."/>
            <person name="Sun H."/>
            <person name="Tunlid A."/>
            <person name="Henrissat B."/>
            <person name="Grigoriev I.V."/>
            <person name="Hibbett D.S."/>
            <person name="Martin F."/>
        </authorList>
    </citation>
    <scope>NUCLEOTIDE SEQUENCE [LARGE SCALE GENOMIC DNA]</scope>
    <source>
        <strain evidence="9 10">Koide BX008</strain>
    </source>
</reference>
<dbReference type="Gene3D" id="3.30.40.10">
    <property type="entry name" value="Zinc/RING finger domain, C3HC4 (zinc finger)"/>
    <property type="match status" value="1"/>
</dbReference>
<dbReference type="EMBL" id="KN818224">
    <property type="protein sequence ID" value="KIL70501.1"/>
    <property type="molecule type" value="Genomic_DNA"/>
</dbReference>
<sequence>MPPICRFYASTGSCKRGTTCKFVHQQSSEPRAPFATSPTISDARTPSPYSSRKTCNGDCDSRDVIVQLRTRITGLQEIIDELEEELAVARQAQLEAEREAEEGREAQLEAERGEVEAIHAHRDAERKTREAESRVDQAVHARKVAELEAKDAKNKTNLAVKARIAAETRATDAEARADDAIKARKEAELAARTAVQRELQAIEEARSAKRAQAEAEERLKRGRYRATPNADEHLRSKGLQNAAKEHAITIQHIVSGSTLAAFGPGLNVQSAIRDFDNGLIEVKDIPFQATMNEIAALFIPLNTQFHIVDIRQYESPSIIATVAVGEVIKTHVARAITGRTIRNQTVTAKPLKTAVGYTLPHHYNLNISWENREKSAPLKCDFCNALKQRLVSAPGITSFTVSSGLENDSRGTATAFFDTETSAEQARNSVRGLASIFLTVTIRCNVASMKYALAVPLEQYFLHETRKSILKYGEMSAASVVEGLIMRAKTLGYDWFSGWQWFDDANAKFFFGEDLRRQVPSIMMTRWDCITKTLVIYTDSEIGIQQASTHIDLFASQSEQSVFCDRIDRPTAKALICNEQLEALNEEFGEGKISVDVLRSQYVVAYRGGRFLFPARQLLEDIEPEQQDAENRSKEHCPICLRRVSTERSRSVTLICGHEYCIPCLKKCVLAAPGQWRLPITCFGDGDRCQRPIAVPIIQSLLSPIEFQGLVERVVGIHQMC</sequence>
<dbReference type="InterPro" id="IPR000571">
    <property type="entry name" value="Znf_CCCH"/>
</dbReference>
<evidence type="ECO:0000256" key="6">
    <source>
        <dbReference type="SAM" id="MobiDB-lite"/>
    </source>
</evidence>
<evidence type="ECO:0000256" key="1">
    <source>
        <dbReference type="ARBA" id="ARBA00022723"/>
    </source>
</evidence>
<evidence type="ECO:0000313" key="9">
    <source>
        <dbReference type="EMBL" id="KIL70501.1"/>
    </source>
</evidence>
<accession>A0A0C2XLX3</accession>
<dbReference type="InterPro" id="IPR001841">
    <property type="entry name" value="Znf_RING"/>
</dbReference>
<dbReference type="SMART" id="SM00356">
    <property type="entry name" value="ZnF_C3H1"/>
    <property type="match status" value="1"/>
</dbReference>
<keyword evidence="1 4" id="KW-0479">Metal-binding</keyword>
<dbReference type="InterPro" id="IPR018957">
    <property type="entry name" value="Znf_C3HC4_RING-type"/>
</dbReference>
<evidence type="ECO:0000256" key="5">
    <source>
        <dbReference type="SAM" id="Coils"/>
    </source>
</evidence>
<evidence type="ECO:0000259" key="8">
    <source>
        <dbReference type="PROSITE" id="PS50103"/>
    </source>
</evidence>
<dbReference type="PROSITE" id="PS00518">
    <property type="entry name" value="ZF_RING_1"/>
    <property type="match status" value="1"/>
</dbReference>
<dbReference type="InParanoid" id="A0A0C2XLX3"/>
<feature type="domain" description="RING-type" evidence="7">
    <location>
        <begin position="637"/>
        <end position="682"/>
    </location>
</feature>
<evidence type="ECO:0000256" key="3">
    <source>
        <dbReference type="ARBA" id="ARBA00022833"/>
    </source>
</evidence>
<evidence type="ECO:0000259" key="7">
    <source>
        <dbReference type="PROSITE" id="PS50089"/>
    </source>
</evidence>
<protein>
    <submittedName>
        <fullName evidence="9">Uncharacterized protein</fullName>
    </submittedName>
</protein>
<dbReference type="Proteomes" id="UP000054549">
    <property type="component" value="Unassembled WGS sequence"/>
</dbReference>
<dbReference type="AlphaFoldDB" id="A0A0C2XLX3"/>
<dbReference type="Pfam" id="PF00642">
    <property type="entry name" value="zf-CCCH"/>
    <property type="match status" value="1"/>
</dbReference>
<feature type="coiled-coil region" evidence="5">
    <location>
        <begin position="135"/>
        <end position="219"/>
    </location>
</feature>
<dbReference type="SUPFAM" id="SSF90229">
    <property type="entry name" value="CCCH zinc finger"/>
    <property type="match status" value="1"/>
</dbReference>
<dbReference type="InterPro" id="IPR017907">
    <property type="entry name" value="Znf_RING_CS"/>
</dbReference>
<dbReference type="PROSITE" id="PS50103">
    <property type="entry name" value="ZF_C3H1"/>
    <property type="match status" value="1"/>
</dbReference>
<feature type="region of interest" description="Disordered" evidence="6">
    <location>
        <begin position="30"/>
        <end position="54"/>
    </location>
</feature>
<evidence type="ECO:0000313" key="10">
    <source>
        <dbReference type="Proteomes" id="UP000054549"/>
    </source>
</evidence>
<dbReference type="GO" id="GO:0008270">
    <property type="term" value="F:zinc ion binding"/>
    <property type="evidence" value="ECO:0007669"/>
    <property type="project" value="UniProtKB-KW"/>
</dbReference>